<proteinExistence type="predicted"/>
<feature type="domain" description="IrrE N-terminal-like" evidence="1">
    <location>
        <begin position="220"/>
        <end position="338"/>
    </location>
</feature>
<name>A0A1Y4LY51_9FIRM</name>
<dbReference type="InterPro" id="IPR010359">
    <property type="entry name" value="IrrE_HExxH"/>
</dbReference>
<evidence type="ECO:0000259" key="1">
    <source>
        <dbReference type="Pfam" id="PF06114"/>
    </source>
</evidence>
<accession>A0A1Y4LY51</accession>
<gene>
    <name evidence="2" type="ORF">B5F15_01245</name>
</gene>
<organism evidence="2 3">
    <name type="scientific">Butyricicoccus pullicaecorum</name>
    <dbReference type="NCBI Taxonomy" id="501571"/>
    <lineage>
        <taxon>Bacteria</taxon>
        <taxon>Bacillati</taxon>
        <taxon>Bacillota</taxon>
        <taxon>Clostridia</taxon>
        <taxon>Eubacteriales</taxon>
        <taxon>Butyricicoccaceae</taxon>
        <taxon>Butyricicoccus</taxon>
    </lineage>
</organism>
<reference evidence="3" key="1">
    <citation type="submission" date="2017-04" db="EMBL/GenBank/DDBJ databases">
        <title>Function of individual gut microbiota members based on whole genome sequencing of pure cultures obtained from chicken caecum.</title>
        <authorList>
            <person name="Medvecky M."/>
            <person name="Cejkova D."/>
            <person name="Polansky O."/>
            <person name="Karasova D."/>
            <person name="Kubasova T."/>
            <person name="Cizek A."/>
            <person name="Rychlik I."/>
        </authorList>
    </citation>
    <scope>NUCLEOTIDE SEQUENCE [LARGE SCALE GENOMIC DNA]</scope>
    <source>
        <strain evidence="3">An179</strain>
    </source>
</reference>
<protein>
    <recommendedName>
        <fullName evidence="1">IrrE N-terminal-like domain-containing protein</fullName>
    </recommendedName>
</protein>
<evidence type="ECO:0000313" key="2">
    <source>
        <dbReference type="EMBL" id="OUP60870.1"/>
    </source>
</evidence>
<dbReference type="Pfam" id="PF06114">
    <property type="entry name" value="Peptidase_M78"/>
    <property type="match status" value="1"/>
</dbReference>
<dbReference type="Proteomes" id="UP000195326">
    <property type="component" value="Unassembled WGS sequence"/>
</dbReference>
<comment type="caution">
    <text evidence="2">The sequence shown here is derived from an EMBL/GenBank/DDBJ whole genome shotgun (WGS) entry which is preliminary data.</text>
</comment>
<dbReference type="AlphaFoldDB" id="A0A1Y4LY51"/>
<evidence type="ECO:0000313" key="3">
    <source>
        <dbReference type="Proteomes" id="UP000195326"/>
    </source>
</evidence>
<sequence>MTGNAANISCTRKIRRWRISWWTTSPSRALPNSLSNHYERGAAYEPNWHCGELLRGQGRDHNSPSCLLGRWPQMDGGAGAAYLPQPRPLLFRRPLHRFDRGRGEVPLPGRHPLVCGRADAGGTELKTLVTNAELEQVGEGLIRKYMGEKHPPPRCVDIEGFISDYLRLSIVYASIAETDRDKIGFLSDGRYPLKVYENGRTVERVFPAGTVVIDRYLLREDRSGQRRFTLAHEAAHLIFERMSPLAPGPCFNRYFDAEQNYSISELRERFNLCETQTDRLASVLLMPRFLTERTLAEHTDGRPIPVYGSGVITSRDKVTVQTMANAMGVSFSALLNRLRELGRLDYRNISEYIESEMCFGGGL</sequence>
<dbReference type="EMBL" id="NFKL01000001">
    <property type="protein sequence ID" value="OUP60870.1"/>
    <property type="molecule type" value="Genomic_DNA"/>
</dbReference>